<dbReference type="SUPFAM" id="SSF160527">
    <property type="entry name" value="V-type ATPase subunit E-like"/>
    <property type="match status" value="1"/>
</dbReference>
<keyword evidence="6" id="KW-1006">Bacterial flagellum protein export</keyword>
<dbReference type="InterPro" id="IPR018035">
    <property type="entry name" value="Flagellar_FliH/T3SS_HrpE"/>
</dbReference>
<feature type="domain" description="Flagellar assembly protein FliH/Type III secretion system HrpE" evidence="8">
    <location>
        <begin position="117"/>
        <end position="243"/>
    </location>
</feature>
<dbReference type="GO" id="GO:0044781">
    <property type="term" value="P:bacterial-type flagellum organization"/>
    <property type="evidence" value="ECO:0007669"/>
    <property type="project" value="UniProtKB-KW"/>
</dbReference>
<dbReference type="InterPro" id="IPR051472">
    <property type="entry name" value="T3SS_Stator/FliH"/>
</dbReference>
<dbReference type="AlphaFoldDB" id="A0A2L2XAR7"/>
<dbReference type="CDD" id="cd06503">
    <property type="entry name" value="ATP-synt_Fo_b"/>
    <property type="match status" value="1"/>
</dbReference>
<sequence>MLSSSKIIRGQAVEGEKTYPLEIRHKFHREETETGISREELIEEMLNEAQNKLLKAEAESRAIFDSATAEAADIIRNAMEDARREAEEIKREARESGFQEGRKEALAKATAEANDIKDQARSVLRQSEEIRRRTLDSLEDEIIDLAKDMAGKILFAELRQNPEIILAVAGEAVEMLKNRDEVVLYVNPSETAIIEKRVDELKNLIPPKAALHIISDAGVSPGGIVAETRHGRVDANIGTRWQALMQALKGEEP</sequence>
<dbReference type="OrthoDB" id="1805933at2"/>
<evidence type="ECO:0000313" key="9">
    <source>
        <dbReference type="EMBL" id="GBF33190.1"/>
    </source>
</evidence>
<name>A0A2L2XAR7_9FIRM</name>
<evidence type="ECO:0000313" key="10">
    <source>
        <dbReference type="Proteomes" id="UP000239549"/>
    </source>
</evidence>
<evidence type="ECO:0000259" key="8">
    <source>
        <dbReference type="Pfam" id="PF02108"/>
    </source>
</evidence>
<keyword evidence="7" id="KW-0175">Coiled coil</keyword>
<dbReference type="PANTHER" id="PTHR34982:SF1">
    <property type="entry name" value="FLAGELLAR ASSEMBLY PROTEIN FLIH"/>
    <property type="match status" value="1"/>
</dbReference>
<keyword evidence="10" id="KW-1185">Reference proteome</keyword>
<evidence type="ECO:0000256" key="4">
    <source>
        <dbReference type="ARBA" id="ARBA00022795"/>
    </source>
</evidence>
<gene>
    <name evidence="9" type="ORF">DCCM_2289</name>
</gene>
<evidence type="ECO:0000256" key="7">
    <source>
        <dbReference type="SAM" id="Coils"/>
    </source>
</evidence>
<proteinExistence type="inferred from homology"/>
<evidence type="ECO:0000256" key="2">
    <source>
        <dbReference type="ARBA" id="ARBA00006602"/>
    </source>
</evidence>
<organism evidence="9 10">
    <name type="scientific">Desulfocucumis palustris</name>
    <dbReference type="NCBI Taxonomy" id="1898651"/>
    <lineage>
        <taxon>Bacteria</taxon>
        <taxon>Bacillati</taxon>
        <taxon>Bacillota</taxon>
        <taxon>Clostridia</taxon>
        <taxon>Eubacteriales</taxon>
        <taxon>Desulfocucumaceae</taxon>
        <taxon>Desulfocucumis</taxon>
    </lineage>
</organism>
<comment type="similarity">
    <text evidence="2">Belongs to the FliH family.</text>
</comment>
<dbReference type="GO" id="GO:0015031">
    <property type="term" value="P:protein transport"/>
    <property type="evidence" value="ECO:0007669"/>
    <property type="project" value="UniProtKB-KW"/>
</dbReference>
<dbReference type="EMBL" id="BFAV01000075">
    <property type="protein sequence ID" value="GBF33190.1"/>
    <property type="molecule type" value="Genomic_DNA"/>
</dbReference>
<comment type="caution">
    <text evidence="9">The sequence shown here is derived from an EMBL/GenBank/DDBJ whole genome shotgun (WGS) entry which is preliminary data.</text>
</comment>
<keyword evidence="9" id="KW-0282">Flagellum</keyword>
<evidence type="ECO:0000256" key="5">
    <source>
        <dbReference type="ARBA" id="ARBA00022927"/>
    </source>
</evidence>
<comment type="function">
    <text evidence="1">Needed for flagellar regrowth and assembly.</text>
</comment>
<keyword evidence="9" id="KW-0969">Cilium</keyword>
<keyword evidence="9" id="KW-0966">Cell projection</keyword>
<dbReference type="PANTHER" id="PTHR34982">
    <property type="entry name" value="YOP PROTEINS TRANSLOCATION PROTEIN L"/>
    <property type="match status" value="1"/>
</dbReference>
<keyword evidence="5" id="KW-0653">Protein transport</keyword>
<dbReference type="RefSeq" id="WP_104371618.1">
    <property type="nucleotide sequence ID" value="NZ_BFAV01000075.1"/>
</dbReference>
<protein>
    <submittedName>
        <fullName evidence="9">Flagellar assembly protein FliH</fullName>
    </submittedName>
</protein>
<dbReference type="Pfam" id="PF02108">
    <property type="entry name" value="FliH"/>
    <property type="match status" value="1"/>
</dbReference>
<reference evidence="10" key="1">
    <citation type="submission" date="2018-02" db="EMBL/GenBank/DDBJ databases">
        <title>Genome sequence of Desulfocucumis palustris strain NAW-5.</title>
        <authorList>
            <person name="Watanabe M."/>
            <person name="Kojima H."/>
            <person name="Fukui M."/>
        </authorList>
    </citation>
    <scope>NUCLEOTIDE SEQUENCE [LARGE SCALE GENOMIC DNA]</scope>
    <source>
        <strain evidence="10">NAW-5</strain>
    </source>
</reference>
<keyword evidence="4" id="KW-1005">Bacterial flagellum biogenesis</keyword>
<dbReference type="GO" id="GO:0005829">
    <property type="term" value="C:cytosol"/>
    <property type="evidence" value="ECO:0007669"/>
    <property type="project" value="TreeGrafter"/>
</dbReference>
<dbReference type="Proteomes" id="UP000239549">
    <property type="component" value="Unassembled WGS sequence"/>
</dbReference>
<evidence type="ECO:0000256" key="1">
    <source>
        <dbReference type="ARBA" id="ARBA00003041"/>
    </source>
</evidence>
<keyword evidence="3" id="KW-0813">Transport</keyword>
<evidence type="ECO:0000256" key="3">
    <source>
        <dbReference type="ARBA" id="ARBA00022448"/>
    </source>
</evidence>
<evidence type="ECO:0000256" key="6">
    <source>
        <dbReference type="ARBA" id="ARBA00023225"/>
    </source>
</evidence>
<accession>A0A2L2XAR7</accession>
<feature type="coiled-coil region" evidence="7">
    <location>
        <begin position="39"/>
        <end position="126"/>
    </location>
</feature>